<sequence length="115" mass="11491">MPFTPHPSPHLTADPESLAASAAALRRLSAGGSPQAETFPVPLDDAHVPATAGDSGIGRFLAALSSAARVQQARVGALADYADGAAGAIDWFTGAMDDAESASSGRFGRDGEAVA</sequence>
<reference evidence="3 5" key="2">
    <citation type="submission" date="2019-11" db="EMBL/GenBank/DDBJ databases">
        <title>FDA dAtabase for Regulatory Grade micrObial Sequences (FDA-ARGOS): Supporting development and validation of Infectious Disease Dx tests.</title>
        <authorList>
            <person name="Kerrigan L."/>
            <person name="Long C."/>
            <person name="Tallon L."/>
            <person name="Sadzewicz L."/>
            <person name="Vavikolanu K."/>
            <person name="Mehta A."/>
            <person name="Aluvathingal J."/>
            <person name="Nadendla S."/>
            <person name="Yan Y."/>
            <person name="Sichtig H."/>
        </authorList>
    </citation>
    <scope>NUCLEOTIDE SEQUENCE [LARGE SCALE GENOMIC DNA]</scope>
    <source>
        <strain evidence="3 5">FDAARGOS_674</strain>
    </source>
</reference>
<dbReference type="EMBL" id="CP046322">
    <property type="protein sequence ID" value="QGS34877.1"/>
    <property type="molecule type" value="Genomic_DNA"/>
</dbReference>
<protein>
    <submittedName>
        <fullName evidence="2">Uncharacterized protein</fullName>
    </submittedName>
</protein>
<dbReference type="Proteomes" id="UP000235363">
    <property type="component" value="Unassembled WGS sequence"/>
</dbReference>
<evidence type="ECO:0000313" key="4">
    <source>
        <dbReference type="Proteomes" id="UP000235363"/>
    </source>
</evidence>
<gene>
    <name evidence="2" type="ORF">CJ204_05450</name>
    <name evidence="3" type="ORF">FOB82_07830</name>
</gene>
<reference evidence="2 4" key="1">
    <citation type="submission" date="2017-09" db="EMBL/GenBank/DDBJ databases">
        <title>Bacterial strain isolated from the female urinary microbiota.</title>
        <authorList>
            <person name="Thomas-White K."/>
            <person name="Kumar N."/>
            <person name="Forster S."/>
            <person name="Putonti C."/>
            <person name="Lawley T."/>
            <person name="Wolfe A.J."/>
        </authorList>
    </citation>
    <scope>NUCLEOTIDE SEQUENCE [LARGE SCALE GENOMIC DNA]</scope>
    <source>
        <strain evidence="2 4">UMB0908</strain>
    </source>
</reference>
<dbReference type="Proteomes" id="UP000426857">
    <property type="component" value="Chromosome"/>
</dbReference>
<organism evidence="2 4">
    <name type="scientific">Corynebacterium xerosis</name>
    <dbReference type="NCBI Taxonomy" id="1725"/>
    <lineage>
        <taxon>Bacteria</taxon>
        <taxon>Bacillati</taxon>
        <taxon>Actinomycetota</taxon>
        <taxon>Actinomycetes</taxon>
        <taxon>Mycobacteriales</taxon>
        <taxon>Corynebacteriaceae</taxon>
        <taxon>Corynebacterium</taxon>
    </lineage>
</organism>
<name>A0A2N6SZG6_9CORY</name>
<proteinExistence type="predicted"/>
<accession>A0A2N6SZG6</accession>
<evidence type="ECO:0000313" key="2">
    <source>
        <dbReference type="EMBL" id="PMC62445.1"/>
    </source>
</evidence>
<evidence type="ECO:0000313" key="3">
    <source>
        <dbReference type="EMBL" id="QGS34877.1"/>
    </source>
</evidence>
<dbReference type="AlphaFoldDB" id="A0A2N6SZG6"/>
<dbReference type="KEGG" id="cxe:FOB82_07830"/>
<feature type="region of interest" description="Disordered" evidence="1">
    <location>
        <begin position="28"/>
        <end position="47"/>
    </location>
</feature>
<dbReference type="RefSeq" id="WP_102212596.1">
    <property type="nucleotide sequence ID" value="NZ_CP046322.1"/>
</dbReference>
<evidence type="ECO:0000313" key="5">
    <source>
        <dbReference type="Proteomes" id="UP000426857"/>
    </source>
</evidence>
<evidence type="ECO:0000256" key="1">
    <source>
        <dbReference type="SAM" id="MobiDB-lite"/>
    </source>
</evidence>
<dbReference type="EMBL" id="PNHF01000010">
    <property type="protein sequence ID" value="PMC62445.1"/>
    <property type="molecule type" value="Genomic_DNA"/>
</dbReference>